<protein>
    <submittedName>
        <fullName evidence="1">Uncharacterized protein</fullName>
    </submittedName>
</protein>
<organism evidence="1 2">
    <name type="scientific">Botrytis fragariae</name>
    <dbReference type="NCBI Taxonomy" id="1964551"/>
    <lineage>
        <taxon>Eukaryota</taxon>
        <taxon>Fungi</taxon>
        <taxon>Dikarya</taxon>
        <taxon>Ascomycota</taxon>
        <taxon>Pezizomycotina</taxon>
        <taxon>Leotiomycetes</taxon>
        <taxon>Helotiales</taxon>
        <taxon>Sclerotiniaceae</taxon>
        <taxon>Botrytis</taxon>
    </lineage>
</organism>
<dbReference type="GeneID" id="59260324"/>
<evidence type="ECO:0000313" key="2">
    <source>
        <dbReference type="Proteomes" id="UP000531561"/>
    </source>
</evidence>
<reference evidence="1 2" key="1">
    <citation type="journal article" date="2020" name="Phytopathology">
        <title>A high-quality genome resource of Botrytis fragariae, a new and rapidly spreading fungal pathogen causing strawberry gray mold in the U.S.A.</title>
        <authorList>
            <person name="Wu Y."/>
            <person name="Saski C.A."/>
            <person name="Schnabel G."/>
            <person name="Xiao S."/>
            <person name="Hu M."/>
        </authorList>
    </citation>
    <scope>NUCLEOTIDE SEQUENCE [LARGE SCALE GENOMIC DNA]</scope>
    <source>
        <strain evidence="1 2">BVB16</strain>
    </source>
</reference>
<sequence length="78" mass="9048">MVTNLMLRVTLNILREYEIAGIEIELELEPAPEPFLRITGPRILDIKSKQHFLDEPFMFKEYDADALILTNNSLTIKT</sequence>
<name>A0A8H6B444_9HELO</name>
<dbReference type="EMBL" id="JABFCT010000001">
    <property type="protein sequence ID" value="KAF5879054.1"/>
    <property type="molecule type" value="Genomic_DNA"/>
</dbReference>
<keyword evidence="2" id="KW-1185">Reference proteome</keyword>
<comment type="caution">
    <text evidence="1">The sequence shown here is derived from an EMBL/GenBank/DDBJ whole genome shotgun (WGS) entry which is preliminary data.</text>
</comment>
<proteinExistence type="predicted"/>
<dbReference type="Proteomes" id="UP000531561">
    <property type="component" value="Unassembled WGS sequence"/>
</dbReference>
<accession>A0A8H6B444</accession>
<dbReference type="AlphaFoldDB" id="A0A8H6B444"/>
<dbReference type="OrthoDB" id="3555781at2759"/>
<evidence type="ECO:0000313" key="1">
    <source>
        <dbReference type="EMBL" id="KAF5879054.1"/>
    </source>
</evidence>
<gene>
    <name evidence="1" type="ORF">Bfra_006258</name>
</gene>
<dbReference type="RefSeq" id="XP_037197998.1">
    <property type="nucleotide sequence ID" value="XM_037336632.1"/>
</dbReference>